<keyword evidence="2 3" id="KW-0040">ANK repeat</keyword>
<feature type="repeat" description="ANK" evidence="3">
    <location>
        <begin position="99"/>
        <end position="125"/>
    </location>
</feature>
<protein>
    <submittedName>
        <fullName evidence="5">Uncharacterized protein</fullName>
    </submittedName>
</protein>
<dbReference type="PROSITE" id="PS50088">
    <property type="entry name" value="ANK_REPEAT"/>
    <property type="match status" value="1"/>
</dbReference>
<evidence type="ECO:0000256" key="4">
    <source>
        <dbReference type="SAM" id="MobiDB-lite"/>
    </source>
</evidence>
<proteinExistence type="predicted"/>
<keyword evidence="1" id="KW-0677">Repeat</keyword>
<dbReference type="InterPro" id="IPR050889">
    <property type="entry name" value="Dendritic_Spine_Reg/Scaffold"/>
</dbReference>
<dbReference type="SUPFAM" id="SSF48403">
    <property type="entry name" value="Ankyrin repeat"/>
    <property type="match status" value="1"/>
</dbReference>
<dbReference type="PANTHER" id="PTHR24166:SF48">
    <property type="entry name" value="PROTEIN VAPYRIN"/>
    <property type="match status" value="1"/>
</dbReference>
<keyword evidence="6" id="KW-1185">Reference proteome</keyword>
<dbReference type="AlphaFoldDB" id="A0A9N9UQP1"/>
<evidence type="ECO:0000256" key="3">
    <source>
        <dbReference type="PROSITE-ProRule" id="PRU00023"/>
    </source>
</evidence>
<dbReference type="Gene3D" id="1.25.40.20">
    <property type="entry name" value="Ankyrin repeat-containing domain"/>
    <property type="match status" value="1"/>
</dbReference>
<comment type="caution">
    <text evidence="5">The sequence shown here is derived from an EMBL/GenBank/DDBJ whole genome shotgun (WGS) entry which is preliminary data.</text>
</comment>
<dbReference type="Pfam" id="PF12796">
    <property type="entry name" value="Ank_2"/>
    <property type="match status" value="1"/>
</dbReference>
<organism evidence="5 6">
    <name type="scientific">Clonostachys byssicola</name>
    <dbReference type="NCBI Taxonomy" id="160290"/>
    <lineage>
        <taxon>Eukaryota</taxon>
        <taxon>Fungi</taxon>
        <taxon>Dikarya</taxon>
        <taxon>Ascomycota</taxon>
        <taxon>Pezizomycotina</taxon>
        <taxon>Sordariomycetes</taxon>
        <taxon>Hypocreomycetidae</taxon>
        <taxon>Hypocreales</taxon>
        <taxon>Bionectriaceae</taxon>
        <taxon>Clonostachys</taxon>
    </lineage>
</organism>
<dbReference type="OrthoDB" id="5150002at2759"/>
<dbReference type="SMART" id="SM00248">
    <property type="entry name" value="ANK"/>
    <property type="match status" value="3"/>
</dbReference>
<dbReference type="InterPro" id="IPR002110">
    <property type="entry name" value="Ankyrin_rpt"/>
</dbReference>
<evidence type="ECO:0000313" key="5">
    <source>
        <dbReference type="EMBL" id="CAG9996825.1"/>
    </source>
</evidence>
<evidence type="ECO:0000313" key="6">
    <source>
        <dbReference type="Proteomes" id="UP000754883"/>
    </source>
</evidence>
<gene>
    <name evidence="5" type="ORF">CBYS24578_00015932</name>
</gene>
<name>A0A9N9UQP1_9HYPO</name>
<dbReference type="Proteomes" id="UP000754883">
    <property type="component" value="Unassembled WGS sequence"/>
</dbReference>
<dbReference type="EMBL" id="CABFNO020001541">
    <property type="protein sequence ID" value="CAG9996825.1"/>
    <property type="molecule type" value="Genomic_DNA"/>
</dbReference>
<reference evidence="5" key="1">
    <citation type="submission" date="2021-10" db="EMBL/GenBank/DDBJ databases">
        <authorList>
            <person name="Piombo E."/>
        </authorList>
    </citation>
    <scope>NUCLEOTIDE SEQUENCE</scope>
</reference>
<evidence type="ECO:0000256" key="1">
    <source>
        <dbReference type="ARBA" id="ARBA00022737"/>
    </source>
</evidence>
<feature type="compositionally biased region" description="Polar residues" evidence="4">
    <location>
        <begin position="1"/>
        <end position="12"/>
    </location>
</feature>
<feature type="region of interest" description="Disordered" evidence="4">
    <location>
        <begin position="1"/>
        <end position="22"/>
    </location>
</feature>
<dbReference type="PANTHER" id="PTHR24166">
    <property type="entry name" value="ROLLING PEBBLES, ISOFORM B"/>
    <property type="match status" value="1"/>
</dbReference>
<evidence type="ECO:0000256" key="2">
    <source>
        <dbReference type="ARBA" id="ARBA00023043"/>
    </source>
</evidence>
<sequence>MNTSNAASSSRTPPKVDPGSPLCPDNVQIYRTDEFSSKALQAAVLAGNIDRVLFLVGSDRNSVDTHRALLVACQYGKARMAHSILGVIQHHEMNYVDEHGRSPLHYAIHQSSPKMVASLLSHGASTREVYGDGYSPLSHAIHKGDEECMREILVHLKTRGPSHELEFSNQMIFHPAKKLVVEFRWELPHLMEDLCSEDPYRDLMNSMLDLVVITGSGENYDCCTCREYLSKTWPSFGMSLFKLLMEKSINPNGVGKNQTLMVDRAEIPMLRAAPDNFILFLPSSQENVDICKAICWICAAIRPNPNRLALPPNKSLQLSKTPKGVWIGEESWEFAIISFTLEPLEDFLDSTSLNAGCWADLFDTGIVVEYPISRPWGRGLEMSFKMMIHLAAVENYYCLDTGIILLGYFTALVPIEQQQDGWGIQWHLELVDGSNDCLHLSALTSIKGEWFKTVDESVLEESECFLGWSEFAKIALGTRALCEQHKLRASCNTSERYQVARAERFEVGFKTGFSLYPINFAPKATHSWVFHSTVQHFNAPSCYMQAINLSRGKVALVLDSKTQQAWLVPFLSLALHLCQRYCQEFSKMKSSPIPFAHLQSDGAEAAFSVLYSNGDLVVSGTNENGETLRSLFLRINNNLLQTQRTRAPSKQGRILASELFDIIVEPSRGSPLKRVDVPETTRAWLPLVEKVDCVGVCADLGLAIQPVKPQGRTCSCFALPEDKFYLAAHMWCLDQLAQKSGGGFDQIAQGKCRLGEGLIWKTECLQWADCMVNNRHVPVWGESRETSILQQVSGNRNDSDLRCLQGTICNGSMKKEGVVVFGDEEQPKRLEKIKALAAKLDTLLDISGTERLFEA</sequence>
<dbReference type="InterPro" id="IPR036770">
    <property type="entry name" value="Ankyrin_rpt-contain_sf"/>
</dbReference>
<dbReference type="PROSITE" id="PS50297">
    <property type="entry name" value="ANK_REP_REGION"/>
    <property type="match status" value="1"/>
</dbReference>
<accession>A0A9N9UQP1</accession>